<evidence type="ECO:0000256" key="2">
    <source>
        <dbReference type="ARBA" id="ARBA00016427"/>
    </source>
</evidence>
<dbReference type="AlphaFoldDB" id="A0A2T3APS5"/>
<dbReference type="PANTHER" id="PTHR13102:SF0">
    <property type="entry name" value="NUCLEOLAR PROTEIN 9"/>
    <property type="match status" value="1"/>
</dbReference>
<proteinExistence type="predicted"/>
<dbReference type="OrthoDB" id="392571at2759"/>
<accession>A0A2T3APS5</accession>
<evidence type="ECO:0000256" key="6">
    <source>
        <dbReference type="ARBA" id="ARBA00031929"/>
    </source>
</evidence>
<dbReference type="InterPro" id="IPR011989">
    <property type="entry name" value="ARM-like"/>
</dbReference>
<evidence type="ECO:0000256" key="3">
    <source>
        <dbReference type="ARBA" id="ARBA00022737"/>
    </source>
</evidence>
<dbReference type="InterPro" id="IPR016024">
    <property type="entry name" value="ARM-type_fold"/>
</dbReference>
<dbReference type="Pfam" id="PF22493">
    <property type="entry name" value="PUF_NOP9"/>
    <property type="match status" value="1"/>
</dbReference>
<evidence type="ECO:0000256" key="4">
    <source>
        <dbReference type="ARBA" id="ARBA00024893"/>
    </source>
</evidence>
<evidence type="ECO:0000313" key="8">
    <source>
        <dbReference type="EMBL" id="PSS06974.1"/>
    </source>
</evidence>
<dbReference type="RefSeq" id="XP_024716630.1">
    <property type="nucleotide sequence ID" value="XM_024867154.1"/>
</dbReference>
<dbReference type="GO" id="GO:0030686">
    <property type="term" value="C:90S preribosome"/>
    <property type="evidence" value="ECO:0007669"/>
    <property type="project" value="TreeGrafter"/>
</dbReference>
<dbReference type="GO" id="GO:0000472">
    <property type="term" value="P:endonucleolytic cleavage to generate mature 5'-end of SSU-rRNA from (SSU-rRNA, 5.8S rRNA, LSU-rRNA)"/>
    <property type="evidence" value="ECO:0007669"/>
    <property type="project" value="TreeGrafter"/>
</dbReference>
<keyword evidence="9" id="KW-1185">Reference proteome</keyword>
<dbReference type="FunCoup" id="A0A2T3APS5">
    <property type="interactions" value="883"/>
</dbReference>
<dbReference type="GO" id="GO:0000447">
    <property type="term" value="P:endonucleolytic cleavage in ITS1 to separate SSU-rRNA from 5.8S rRNA and LSU-rRNA from tricistronic rRNA transcript (SSU-rRNA, 5.8S rRNA, LSU-rRNA)"/>
    <property type="evidence" value="ECO:0007669"/>
    <property type="project" value="TreeGrafter"/>
</dbReference>
<dbReference type="STRING" id="857342.A0A2T3APS5"/>
<dbReference type="InterPro" id="IPR040000">
    <property type="entry name" value="NOP9"/>
</dbReference>
<comment type="function">
    <text evidence="4">RNA-binding nucleolar protein required for pre-rRNA processing. Involved in production of 18S rRNA and assembly of small ribosomal subunit.</text>
</comment>
<dbReference type="Proteomes" id="UP000241818">
    <property type="component" value="Unassembled WGS sequence"/>
</dbReference>
<dbReference type="PANTHER" id="PTHR13102">
    <property type="entry name" value="NUCLEOLAR PROTEIN 9"/>
    <property type="match status" value="1"/>
</dbReference>
<dbReference type="GO" id="GO:0003723">
    <property type="term" value="F:RNA binding"/>
    <property type="evidence" value="ECO:0007669"/>
    <property type="project" value="InterPro"/>
</dbReference>
<dbReference type="SUPFAM" id="SSF48371">
    <property type="entry name" value="ARM repeat"/>
    <property type="match status" value="1"/>
</dbReference>
<dbReference type="EMBL" id="KZ679019">
    <property type="protein sequence ID" value="PSS06974.1"/>
    <property type="molecule type" value="Genomic_DNA"/>
</dbReference>
<name>A0A2T3APS5_AMORE</name>
<evidence type="ECO:0000256" key="1">
    <source>
        <dbReference type="ARBA" id="ARBA00004604"/>
    </source>
</evidence>
<feature type="region of interest" description="Disordered" evidence="7">
    <location>
        <begin position="1"/>
        <end position="46"/>
    </location>
</feature>
<organism evidence="8 9">
    <name type="scientific">Amorphotheca resinae ATCC 22711</name>
    <dbReference type="NCBI Taxonomy" id="857342"/>
    <lineage>
        <taxon>Eukaryota</taxon>
        <taxon>Fungi</taxon>
        <taxon>Dikarya</taxon>
        <taxon>Ascomycota</taxon>
        <taxon>Pezizomycotina</taxon>
        <taxon>Leotiomycetes</taxon>
        <taxon>Helotiales</taxon>
        <taxon>Amorphothecaceae</taxon>
        <taxon>Amorphotheca</taxon>
    </lineage>
</organism>
<evidence type="ECO:0000256" key="7">
    <source>
        <dbReference type="SAM" id="MobiDB-lite"/>
    </source>
</evidence>
<protein>
    <recommendedName>
        <fullName evidence="2">Nucleolar protein 9</fullName>
    </recommendedName>
    <alternativeName>
        <fullName evidence="5 6">Pumilio domain-containing protein NOP9</fullName>
    </alternativeName>
</protein>
<dbReference type="InterPro" id="IPR001313">
    <property type="entry name" value="Pumilio_RNA-bd_rpt"/>
</dbReference>
<dbReference type="GO" id="GO:0000056">
    <property type="term" value="P:ribosomal small subunit export from nucleus"/>
    <property type="evidence" value="ECO:0007669"/>
    <property type="project" value="TreeGrafter"/>
</dbReference>
<dbReference type="InParanoid" id="A0A2T3APS5"/>
<reference evidence="8 9" key="1">
    <citation type="journal article" date="2018" name="New Phytol.">
        <title>Comparative genomics and transcriptomics depict ericoid mycorrhizal fungi as versatile saprotrophs and plant mutualists.</title>
        <authorList>
            <person name="Martino E."/>
            <person name="Morin E."/>
            <person name="Grelet G.A."/>
            <person name="Kuo A."/>
            <person name="Kohler A."/>
            <person name="Daghino S."/>
            <person name="Barry K.W."/>
            <person name="Cichocki N."/>
            <person name="Clum A."/>
            <person name="Dockter R.B."/>
            <person name="Hainaut M."/>
            <person name="Kuo R.C."/>
            <person name="LaButti K."/>
            <person name="Lindahl B.D."/>
            <person name="Lindquist E.A."/>
            <person name="Lipzen A."/>
            <person name="Khouja H.R."/>
            <person name="Magnuson J."/>
            <person name="Murat C."/>
            <person name="Ohm R.A."/>
            <person name="Singer S.W."/>
            <person name="Spatafora J.W."/>
            <person name="Wang M."/>
            <person name="Veneault-Fourrey C."/>
            <person name="Henrissat B."/>
            <person name="Grigoriev I.V."/>
            <person name="Martin F.M."/>
            <person name="Perotto S."/>
        </authorList>
    </citation>
    <scope>NUCLEOTIDE SEQUENCE [LARGE SCALE GENOMIC DNA]</scope>
    <source>
        <strain evidence="8 9">ATCC 22711</strain>
    </source>
</reference>
<dbReference type="GO" id="GO:0005730">
    <property type="term" value="C:nucleolus"/>
    <property type="evidence" value="ECO:0007669"/>
    <property type="project" value="UniProtKB-SubCell"/>
</dbReference>
<gene>
    <name evidence="8" type="ORF">M430DRAFT_37619</name>
</gene>
<dbReference type="GO" id="GO:0030688">
    <property type="term" value="C:preribosome, small subunit precursor"/>
    <property type="evidence" value="ECO:0007669"/>
    <property type="project" value="TreeGrafter"/>
</dbReference>
<feature type="region of interest" description="Disordered" evidence="7">
    <location>
        <begin position="720"/>
        <end position="746"/>
    </location>
</feature>
<evidence type="ECO:0000256" key="5">
    <source>
        <dbReference type="ARBA" id="ARBA00030932"/>
    </source>
</evidence>
<dbReference type="GeneID" id="36575235"/>
<evidence type="ECO:0000313" key="9">
    <source>
        <dbReference type="Proteomes" id="UP000241818"/>
    </source>
</evidence>
<keyword evidence="3" id="KW-0677">Repeat</keyword>
<comment type="subcellular location">
    <subcellularLocation>
        <location evidence="1">Nucleus</location>
        <location evidence="1">Nucleolus</location>
    </subcellularLocation>
</comment>
<sequence length="746" mass="81689">MPKENKHRGRREEKKKLKRKREEGDYDTDPSKKQKPQDPAEGADFLRLDNNEIPENGMLGGGEVEGEEGVAERPFYGLLTDEEQEYFRRADELLEINNFPDPEERSLFLANVYREAEGKELKLACSQSCSRLMERLILLSTVEQKKKIFQDFSGNFAHLVQHRFASHCCETLFMQSAPIVTEELTSGNAETKDDEVFVSMENLFLYTLNELEGQMTSLLTDRFASHTLRVLLVILAGRPLETTSSRSLLKSKKKENVSITGLDTTPSEMTQSIRAVPSSFTYAIEKITLDIISTMDESTIRVLAVHPTGNPTLQLLLELELTTKSKEPKPKTLLSTLLPDDPATAGSQSQIFISGLLYDAIGSRLLETLVTHSPGKLFKSLYRSTFKDRIASLARNEIASYVVIKVLNRLSKEDLVEAVEQITPQIGGLVERNRTVVVKTILERCHVRNADTKALTEAIAAAYGSEPQTLLLKMAGIEDLDSLSTAVLPPPSSDSETPAPVPTIPKPTPAQSHGSFLAQAMLRIPGAPQTLIQESLLTLPPSTLLTLSLYTPTSHILQASLIPSAQTQNQTFRRKLISALLTPSPRSPSPALTLADSNSGTHILDALLPSASSLLSLIERVAVALCAAETQLRDSFTGRIVWRNWSMDLFKRRRGEWVKKVQAAGPATEKVSSVDIQHGSAAVSSGQSKKVGVVEGKTKGAAVKKGEGKTAIQLARERFAASKKEKQGKGKGGGIMKGTGANTIVA</sequence>
<dbReference type="Gene3D" id="1.25.10.10">
    <property type="entry name" value="Leucine-rich Repeat Variant"/>
    <property type="match status" value="2"/>
</dbReference>
<dbReference type="GO" id="GO:0000480">
    <property type="term" value="P:endonucleolytic cleavage in 5'-ETS of tricistronic rRNA transcript (SSU-rRNA, 5.8S rRNA, LSU-rRNA)"/>
    <property type="evidence" value="ECO:0007669"/>
    <property type="project" value="TreeGrafter"/>
</dbReference>
<dbReference type="SMART" id="SM00025">
    <property type="entry name" value="Pumilio"/>
    <property type="match status" value="5"/>
</dbReference>